<dbReference type="InterPro" id="IPR013986">
    <property type="entry name" value="DExx_box_DNA_helicase_dom_sf"/>
</dbReference>
<dbReference type="AlphaFoldDB" id="A0AAE4U024"/>
<proteinExistence type="predicted"/>
<reference evidence="11 12" key="1">
    <citation type="journal article" date="2018" name="Microb. Genom.">
        <title>Deciphering the unexplored Leptospira diversity from soils uncovers genomic evolution to virulence.</title>
        <authorList>
            <person name="Thibeaux R."/>
            <person name="Iraola G."/>
            <person name="Ferres I."/>
            <person name="Bierque E."/>
            <person name="Girault D."/>
            <person name="Soupe-Gilbert M.E."/>
            <person name="Picardeau M."/>
            <person name="Goarant C."/>
        </authorList>
    </citation>
    <scope>NUCLEOTIDE SEQUENCE [LARGE SCALE GENOMIC DNA]</scope>
    <source>
        <strain evidence="11 12">ATI7-C-A5</strain>
    </source>
</reference>
<keyword evidence="3" id="KW-0227">DNA damage</keyword>
<dbReference type="EC" id="3.1.11.5" evidence="11"/>
<name>A0AAE4U024_9LEPT</name>
<keyword evidence="6" id="KW-0269">Exonuclease</keyword>
<dbReference type="Proteomes" id="UP000232122">
    <property type="component" value="Unassembled WGS sequence"/>
</dbReference>
<dbReference type="InterPro" id="IPR011335">
    <property type="entry name" value="Restrct_endonuc-II-like"/>
</dbReference>
<keyword evidence="5" id="KW-0347">Helicase</keyword>
<evidence type="ECO:0000313" key="11">
    <source>
        <dbReference type="EMBL" id="MDV6236705.1"/>
    </source>
</evidence>
<evidence type="ECO:0000256" key="3">
    <source>
        <dbReference type="ARBA" id="ARBA00022763"/>
    </source>
</evidence>
<organism evidence="11 12">
    <name type="scientific">Leptospira ellisii</name>
    <dbReference type="NCBI Taxonomy" id="2023197"/>
    <lineage>
        <taxon>Bacteria</taxon>
        <taxon>Pseudomonadati</taxon>
        <taxon>Spirochaetota</taxon>
        <taxon>Spirochaetia</taxon>
        <taxon>Leptospirales</taxon>
        <taxon>Leptospiraceae</taxon>
        <taxon>Leptospira</taxon>
    </lineage>
</organism>
<gene>
    <name evidence="11" type="ORF">CH379_013830</name>
</gene>
<dbReference type="PANTHER" id="PTHR30591:SF1">
    <property type="entry name" value="RECBCD ENZYME SUBUNIT RECC"/>
    <property type="match status" value="1"/>
</dbReference>
<dbReference type="GO" id="GO:0008854">
    <property type="term" value="F:exodeoxyribonuclease V activity"/>
    <property type="evidence" value="ECO:0007669"/>
    <property type="project" value="UniProtKB-EC"/>
</dbReference>
<evidence type="ECO:0000313" key="12">
    <source>
        <dbReference type="Proteomes" id="UP000232122"/>
    </source>
</evidence>
<protein>
    <submittedName>
        <fullName evidence="11">Exodeoxyribonuclease V subunit gamma</fullName>
        <ecNumber evidence="11">3.1.11.5</ecNumber>
    </submittedName>
</protein>
<keyword evidence="9" id="KW-0234">DNA repair</keyword>
<dbReference type="SUPFAM" id="SSF52540">
    <property type="entry name" value="P-loop containing nucleoside triphosphate hydrolases"/>
    <property type="match status" value="2"/>
</dbReference>
<dbReference type="PANTHER" id="PTHR30591">
    <property type="entry name" value="RECBCD ENZYME SUBUNIT RECC"/>
    <property type="match status" value="1"/>
</dbReference>
<dbReference type="Gene3D" id="3.40.50.10930">
    <property type="match status" value="1"/>
</dbReference>
<dbReference type="Gene3D" id="1.10.10.160">
    <property type="match status" value="1"/>
</dbReference>
<keyword evidence="7" id="KW-0067">ATP-binding</keyword>
<dbReference type="GO" id="GO:0006281">
    <property type="term" value="P:DNA repair"/>
    <property type="evidence" value="ECO:0007669"/>
    <property type="project" value="UniProtKB-KW"/>
</dbReference>
<accession>A0AAE4U024</accession>
<keyword evidence="4 11" id="KW-0378">Hydrolase</keyword>
<evidence type="ECO:0000256" key="1">
    <source>
        <dbReference type="ARBA" id="ARBA00022722"/>
    </source>
</evidence>
<evidence type="ECO:0000256" key="7">
    <source>
        <dbReference type="ARBA" id="ARBA00022840"/>
    </source>
</evidence>
<dbReference type="InterPro" id="IPR027417">
    <property type="entry name" value="P-loop_NTPase"/>
</dbReference>
<evidence type="ECO:0000256" key="6">
    <source>
        <dbReference type="ARBA" id="ARBA00022839"/>
    </source>
</evidence>
<evidence type="ECO:0000256" key="5">
    <source>
        <dbReference type="ARBA" id="ARBA00022806"/>
    </source>
</evidence>
<dbReference type="Gene3D" id="3.40.50.300">
    <property type="entry name" value="P-loop containing nucleotide triphosphate hydrolases"/>
    <property type="match status" value="2"/>
</dbReference>
<dbReference type="GO" id="GO:0003677">
    <property type="term" value="F:DNA binding"/>
    <property type="evidence" value="ECO:0007669"/>
    <property type="project" value="UniProtKB-KW"/>
</dbReference>
<evidence type="ECO:0000256" key="8">
    <source>
        <dbReference type="ARBA" id="ARBA00023125"/>
    </source>
</evidence>
<dbReference type="RefSeq" id="WP_317573365.1">
    <property type="nucleotide sequence ID" value="NZ_NPEF02000016.1"/>
</dbReference>
<evidence type="ECO:0000256" key="9">
    <source>
        <dbReference type="ARBA" id="ARBA00023204"/>
    </source>
</evidence>
<keyword evidence="1" id="KW-0540">Nuclease</keyword>
<dbReference type="Pfam" id="PF04257">
    <property type="entry name" value="Exonuc_V_gamma"/>
    <property type="match status" value="1"/>
</dbReference>
<sequence length="1143" mass="132111">MSIIHVTSLSLQDIALELSKNILEEQKSSPLRAPVIVVPSANMKLWLNLNLARIGGLSTNVRFLFLEKTLEEYYCRRAGMKYDPSQRPFPSQEANQKKVLSYLLRKREENEFEFLNVFLRSIPRAFSLSATLTSLLKDYELNRSAWIESWAKEKGISIPKISRRSSPFPQEGDYYRFEKRVYQDVFLDSKTPATLNQFLLSEAAKKPERNPETFRSVHLFCLSNLADTYLEILKSMSEKDGIAVHLYQFHTGSVRESDAAETSGPERWAVPQAHIVSRISGTTGYKLRKLESSHIYPPRLEALRNMLQGNPVRSPVSNASSSDVSVRFWNAPSPYREMEAVANDILYKMDENPRLTYLDFAVLVTDMRTYRGAVEWVLDGGILLQKETGSSDQKSGPTPIRKKIPYSLTDIKADEASLLYRGLTNLWDLCSGPFLKKEDLLRLLRNPLLHKKLQLDADSISESETLIEESGIRYEEPGRERDPFQISNGIRRIRLSSVLNGESAWENHKIPLVDRISDEHSAAIAIFWDAVVKARNAVLSAFSGKKSELNLEYLNILKNTLENLFEFGSEREQEAKLFRTWLQSMREWEGVEFRSESEGIELLRFITDQIFDQIPYRKGAYLTGGITISLLQPMRPIPFEHVYILGLGEGKFPGSPDRSRLNLRKDFKEEWDLSKKEIQESLLWETIHSARESLTLSYVGENLQEDKTFEPCSHLFEIMEFFGVKNALKIPLHPYSPRYEHTFQTMAQGLVSYDFSRVWVNEDRKNSNILKRFQDPETLTPVVADSHFSSVDIRELSQFITDPLDSYLKKRLGMYLEEEEIRKSDEELFDLDAIAETSILREIHNLMFPTLISGGGWDWNEDKIHSHLAPLLEKRKASAKFPQSVFAGLKEADLIGYLSRTGDILKNWNLILRGGKYHRFLSLGDTGLPDSVCKKLPELEVRLKDGRSLNVRGEWEHVVEKNGTYYWILSKTLEDKPENDYYAHKDYWKTMSFPFLSSVAFSAIHENFKIYSFKPRPSENSRSGNILTLEYEIPDPRVSLDYFERAVSDYVKEEPVFFPRKAFLKYYLSEIQGGGKSKTPERTAKYDDEAAWENYLKEELSSVKEELSSLLRIYPKTKELILKSRILWAKDFYKPFLDWRKKS</sequence>
<dbReference type="GO" id="GO:0006310">
    <property type="term" value="P:DNA recombination"/>
    <property type="evidence" value="ECO:0007669"/>
    <property type="project" value="TreeGrafter"/>
</dbReference>
<evidence type="ECO:0000259" key="10">
    <source>
        <dbReference type="Pfam" id="PF17946"/>
    </source>
</evidence>
<feature type="domain" description="RecC C-terminal" evidence="10">
    <location>
        <begin position="790"/>
        <end position="887"/>
    </location>
</feature>
<dbReference type="InterPro" id="IPR041500">
    <property type="entry name" value="RecC_C"/>
</dbReference>
<keyword evidence="2" id="KW-0547">Nucleotide-binding</keyword>
<evidence type="ECO:0000256" key="2">
    <source>
        <dbReference type="ARBA" id="ARBA00022741"/>
    </source>
</evidence>
<keyword evidence="8" id="KW-0238">DNA-binding</keyword>
<dbReference type="GO" id="GO:0004386">
    <property type="term" value="F:helicase activity"/>
    <property type="evidence" value="ECO:0007669"/>
    <property type="project" value="UniProtKB-KW"/>
</dbReference>
<keyword evidence="12" id="KW-1185">Reference proteome</keyword>
<dbReference type="SUPFAM" id="SSF52980">
    <property type="entry name" value="Restriction endonuclease-like"/>
    <property type="match status" value="1"/>
</dbReference>
<evidence type="ECO:0000256" key="4">
    <source>
        <dbReference type="ARBA" id="ARBA00022801"/>
    </source>
</evidence>
<dbReference type="GO" id="GO:0005524">
    <property type="term" value="F:ATP binding"/>
    <property type="evidence" value="ECO:0007669"/>
    <property type="project" value="UniProtKB-KW"/>
</dbReference>
<dbReference type="Pfam" id="PF17946">
    <property type="entry name" value="RecC_C"/>
    <property type="match status" value="1"/>
</dbReference>
<dbReference type="EMBL" id="NPEF02000016">
    <property type="protein sequence ID" value="MDV6236705.1"/>
    <property type="molecule type" value="Genomic_DNA"/>
</dbReference>
<comment type="caution">
    <text evidence="11">The sequence shown here is derived from an EMBL/GenBank/DDBJ whole genome shotgun (WGS) entry which is preliminary data.</text>
</comment>